<sequence>MIKKFFRIRDKIDSLERIRKLYIILLVCSLAFLLVAMNYFYISTLRDVEVLYAQYTKDRIIDIKKSFLKDSINNIINGIEQTQTETKTLCTNRLESF</sequence>
<dbReference type="Proteomes" id="UP000749471">
    <property type="component" value="Unassembled WGS sequence"/>
</dbReference>
<keyword evidence="1" id="KW-0472">Membrane</keyword>
<keyword evidence="1" id="KW-1133">Transmembrane helix</keyword>
<evidence type="ECO:0000256" key="1">
    <source>
        <dbReference type="SAM" id="Phobius"/>
    </source>
</evidence>
<evidence type="ECO:0000313" key="3">
    <source>
        <dbReference type="Proteomes" id="UP000749471"/>
    </source>
</evidence>
<evidence type="ECO:0000313" key="2">
    <source>
        <dbReference type="EMBL" id="MBU5438842.1"/>
    </source>
</evidence>
<proteinExistence type="predicted"/>
<feature type="transmembrane region" description="Helical" evidence="1">
    <location>
        <begin position="21"/>
        <end position="42"/>
    </location>
</feature>
<protein>
    <submittedName>
        <fullName evidence="2">Uncharacterized protein</fullName>
    </submittedName>
</protein>
<accession>A0ABS6E7E9</accession>
<comment type="caution">
    <text evidence="2">The sequence shown here is derived from an EMBL/GenBank/DDBJ whole genome shotgun (WGS) entry which is preliminary data.</text>
</comment>
<organism evidence="2 3">
    <name type="scientific">Tissierella simiarum</name>
    <dbReference type="NCBI Taxonomy" id="2841534"/>
    <lineage>
        <taxon>Bacteria</taxon>
        <taxon>Bacillati</taxon>
        <taxon>Bacillota</taxon>
        <taxon>Tissierellia</taxon>
        <taxon>Tissierellales</taxon>
        <taxon>Tissierellaceae</taxon>
        <taxon>Tissierella</taxon>
    </lineage>
</organism>
<reference evidence="2 3" key="1">
    <citation type="submission" date="2021-06" db="EMBL/GenBank/DDBJ databases">
        <authorList>
            <person name="Sun Q."/>
            <person name="Li D."/>
        </authorList>
    </citation>
    <scope>NUCLEOTIDE SEQUENCE [LARGE SCALE GENOMIC DNA]</scope>
    <source>
        <strain evidence="2 3">MSJ-40</strain>
    </source>
</reference>
<dbReference type="EMBL" id="JAHLPM010000010">
    <property type="protein sequence ID" value="MBU5438842.1"/>
    <property type="molecule type" value="Genomic_DNA"/>
</dbReference>
<gene>
    <name evidence="2" type="ORF">KQI42_12515</name>
</gene>
<dbReference type="RefSeq" id="WP_216520257.1">
    <property type="nucleotide sequence ID" value="NZ_JAHLPM010000010.1"/>
</dbReference>
<keyword evidence="1" id="KW-0812">Transmembrane</keyword>
<name>A0ABS6E7E9_9FIRM</name>
<keyword evidence="3" id="KW-1185">Reference proteome</keyword>